<keyword evidence="2" id="KW-0472">Membrane</keyword>
<evidence type="ECO:0000259" key="3">
    <source>
        <dbReference type="PROSITE" id="PS50887"/>
    </source>
</evidence>
<dbReference type="KEGG" id="pnd:Pla175_16410"/>
<protein>
    <recommendedName>
        <fullName evidence="1">diguanylate cyclase</fullName>
        <ecNumber evidence="1">2.7.7.65</ecNumber>
    </recommendedName>
</protein>
<dbReference type="GO" id="GO:0005886">
    <property type="term" value="C:plasma membrane"/>
    <property type="evidence" value="ECO:0007669"/>
    <property type="project" value="TreeGrafter"/>
</dbReference>
<dbReference type="EC" id="2.7.7.65" evidence="1"/>
<keyword evidence="2" id="KW-0812">Transmembrane</keyword>
<dbReference type="GO" id="GO:1902201">
    <property type="term" value="P:negative regulation of bacterial-type flagellum-dependent cell motility"/>
    <property type="evidence" value="ECO:0007669"/>
    <property type="project" value="TreeGrafter"/>
</dbReference>
<evidence type="ECO:0000313" key="5">
    <source>
        <dbReference type="Proteomes" id="UP000317429"/>
    </source>
</evidence>
<dbReference type="GO" id="GO:0052621">
    <property type="term" value="F:diguanylate cyclase activity"/>
    <property type="evidence" value="ECO:0007669"/>
    <property type="project" value="UniProtKB-EC"/>
</dbReference>
<dbReference type="NCBIfam" id="TIGR00254">
    <property type="entry name" value="GGDEF"/>
    <property type="match status" value="1"/>
</dbReference>
<keyword evidence="2" id="KW-1133">Transmembrane helix</keyword>
<accession>A0A518D9V2</accession>
<reference evidence="4 5" key="1">
    <citation type="submission" date="2019-02" db="EMBL/GenBank/DDBJ databases">
        <title>Deep-cultivation of Planctomycetes and their phenomic and genomic characterization uncovers novel biology.</title>
        <authorList>
            <person name="Wiegand S."/>
            <person name="Jogler M."/>
            <person name="Boedeker C."/>
            <person name="Pinto D."/>
            <person name="Vollmers J."/>
            <person name="Rivas-Marin E."/>
            <person name="Kohn T."/>
            <person name="Peeters S.H."/>
            <person name="Heuer A."/>
            <person name="Rast P."/>
            <person name="Oberbeckmann S."/>
            <person name="Bunk B."/>
            <person name="Jeske O."/>
            <person name="Meyerdierks A."/>
            <person name="Storesund J.E."/>
            <person name="Kallscheuer N."/>
            <person name="Luecker S."/>
            <person name="Lage O.M."/>
            <person name="Pohl T."/>
            <person name="Merkel B.J."/>
            <person name="Hornburger P."/>
            <person name="Mueller R.-W."/>
            <person name="Bruemmer F."/>
            <person name="Labrenz M."/>
            <person name="Spormann A.M."/>
            <person name="Op den Camp H."/>
            <person name="Overmann J."/>
            <person name="Amann R."/>
            <person name="Jetten M.S.M."/>
            <person name="Mascher T."/>
            <person name="Medema M.H."/>
            <person name="Devos D.P."/>
            <person name="Kaster A.-K."/>
            <person name="Ovreas L."/>
            <person name="Rohde M."/>
            <person name="Galperin M.Y."/>
            <person name="Jogler C."/>
        </authorList>
    </citation>
    <scope>NUCLEOTIDE SEQUENCE [LARGE SCALE GENOMIC DNA]</scope>
    <source>
        <strain evidence="4 5">Pla175</strain>
    </source>
</reference>
<gene>
    <name evidence="4" type="primary">pleD_3</name>
    <name evidence="4" type="ORF">Pla175_16410</name>
</gene>
<dbReference type="PROSITE" id="PS50887">
    <property type="entry name" value="GGDEF"/>
    <property type="match status" value="1"/>
</dbReference>
<sequence>MTPIVGISASVALAAVALIGYLVGRMQRARLQAAAPCDEVRRATQIVARLESIAASLRRDLALHRSRVDRFSAGVRDAETRSDPDAWRRIRDEAQQALEPTLQLAGQVSSAYEQIRQQSEALAALTGGRTDPATGLPNSRMLEVTLASLLAAREGGADGLTVLMVCIEAPQTADAAAGVRKFASQAARLVEKHLRSGDYAATYGSLEFVVVMPGASAAGAGKSATRLRDALTAGLGAQASCGIAESLPGDSPKSLLSRADSAAYSARAAGGAQFVHTGGAIRPAEPACSGGSNVLLPAAAPPIVDFATPGFVLSGR</sequence>
<dbReference type="InterPro" id="IPR050469">
    <property type="entry name" value="Diguanylate_Cyclase"/>
</dbReference>
<dbReference type="Proteomes" id="UP000317429">
    <property type="component" value="Chromosome"/>
</dbReference>
<dbReference type="PANTHER" id="PTHR45138:SF24">
    <property type="entry name" value="DIGUANYLATE CYCLASE DGCC-RELATED"/>
    <property type="match status" value="1"/>
</dbReference>
<dbReference type="Pfam" id="PF00990">
    <property type="entry name" value="GGDEF"/>
    <property type="match status" value="1"/>
</dbReference>
<name>A0A518D9V2_9BACT</name>
<dbReference type="PANTHER" id="PTHR45138">
    <property type="entry name" value="REGULATORY COMPONENTS OF SENSORY TRANSDUCTION SYSTEM"/>
    <property type="match status" value="1"/>
</dbReference>
<evidence type="ECO:0000256" key="1">
    <source>
        <dbReference type="ARBA" id="ARBA00012528"/>
    </source>
</evidence>
<dbReference type="AlphaFoldDB" id="A0A518D9V2"/>
<dbReference type="EMBL" id="CP036291">
    <property type="protein sequence ID" value="QDU88267.1"/>
    <property type="molecule type" value="Genomic_DNA"/>
</dbReference>
<proteinExistence type="predicted"/>
<dbReference type="Gene3D" id="3.30.70.270">
    <property type="match status" value="1"/>
</dbReference>
<dbReference type="OrthoDB" id="244535at2"/>
<dbReference type="InterPro" id="IPR043128">
    <property type="entry name" value="Rev_trsase/Diguanyl_cyclase"/>
</dbReference>
<feature type="domain" description="GGDEF" evidence="3">
    <location>
        <begin position="158"/>
        <end position="279"/>
    </location>
</feature>
<evidence type="ECO:0000256" key="2">
    <source>
        <dbReference type="SAM" id="Phobius"/>
    </source>
</evidence>
<dbReference type="SUPFAM" id="SSF55073">
    <property type="entry name" value="Nucleotide cyclase"/>
    <property type="match status" value="1"/>
</dbReference>
<feature type="transmembrane region" description="Helical" evidence="2">
    <location>
        <begin position="6"/>
        <end position="24"/>
    </location>
</feature>
<evidence type="ECO:0000313" key="4">
    <source>
        <dbReference type="EMBL" id="QDU88267.1"/>
    </source>
</evidence>
<dbReference type="RefSeq" id="WP_145283015.1">
    <property type="nucleotide sequence ID" value="NZ_CP036291.1"/>
</dbReference>
<keyword evidence="5" id="KW-1185">Reference proteome</keyword>
<dbReference type="GO" id="GO:0043709">
    <property type="term" value="P:cell adhesion involved in single-species biofilm formation"/>
    <property type="evidence" value="ECO:0007669"/>
    <property type="project" value="TreeGrafter"/>
</dbReference>
<dbReference type="InterPro" id="IPR000160">
    <property type="entry name" value="GGDEF_dom"/>
</dbReference>
<dbReference type="InterPro" id="IPR029787">
    <property type="entry name" value="Nucleotide_cyclase"/>
</dbReference>
<dbReference type="SMART" id="SM00267">
    <property type="entry name" value="GGDEF"/>
    <property type="match status" value="1"/>
</dbReference>
<organism evidence="4 5">
    <name type="scientific">Pirellulimonas nuda</name>
    <dbReference type="NCBI Taxonomy" id="2528009"/>
    <lineage>
        <taxon>Bacteria</taxon>
        <taxon>Pseudomonadati</taxon>
        <taxon>Planctomycetota</taxon>
        <taxon>Planctomycetia</taxon>
        <taxon>Pirellulales</taxon>
        <taxon>Lacipirellulaceae</taxon>
        <taxon>Pirellulimonas</taxon>
    </lineage>
</organism>